<dbReference type="InterPro" id="IPR027417">
    <property type="entry name" value="P-loop_NTPase"/>
</dbReference>
<evidence type="ECO:0000313" key="3">
    <source>
        <dbReference type="EMBL" id="KAF7324380.1"/>
    </source>
</evidence>
<proteinExistence type="predicted"/>
<dbReference type="SUPFAM" id="SSF52540">
    <property type="entry name" value="P-loop containing nucleoside triphosphate hydrolases"/>
    <property type="match status" value="1"/>
</dbReference>
<dbReference type="Proteomes" id="UP000620124">
    <property type="component" value="Unassembled WGS sequence"/>
</dbReference>
<keyword evidence="1" id="KW-0677">Repeat</keyword>
<sequence length="179" mass="19698">MLPHGMLAAVGLRLLPHNTVQDIFERPRHLNASDNAPYSEIGLHVLQLASASDTFHDSAERFPPPQCHPETRTKILEELSEWSSNADSSSGVLWLYSPPGSGKSGIAQSFCEKLDADDSLGVSFFFKRGYPSRGAGSKLFPTIAYQLALCLPELKKGNLTDKLFDRRPCFLHAAEKADN</sequence>
<keyword evidence="4" id="KW-1185">Reference proteome</keyword>
<protein>
    <submittedName>
        <fullName evidence="3">NWD2 protein</fullName>
    </submittedName>
</protein>
<organism evidence="3 4">
    <name type="scientific">Mycena venus</name>
    <dbReference type="NCBI Taxonomy" id="2733690"/>
    <lineage>
        <taxon>Eukaryota</taxon>
        <taxon>Fungi</taxon>
        <taxon>Dikarya</taxon>
        <taxon>Basidiomycota</taxon>
        <taxon>Agaricomycotina</taxon>
        <taxon>Agaricomycetes</taxon>
        <taxon>Agaricomycetidae</taxon>
        <taxon>Agaricales</taxon>
        <taxon>Marasmiineae</taxon>
        <taxon>Mycenaceae</taxon>
        <taxon>Mycena</taxon>
    </lineage>
</organism>
<evidence type="ECO:0000256" key="1">
    <source>
        <dbReference type="ARBA" id="ARBA00022737"/>
    </source>
</evidence>
<dbReference type="InterPro" id="IPR056884">
    <property type="entry name" value="NPHP3-like_N"/>
</dbReference>
<reference evidence="3" key="1">
    <citation type="submission" date="2020-05" db="EMBL/GenBank/DDBJ databases">
        <title>Mycena genomes resolve the evolution of fungal bioluminescence.</title>
        <authorList>
            <person name="Tsai I.J."/>
        </authorList>
    </citation>
    <scope>NUCLEOTIDE SEQUENCE</scope>
    <source>
        <strain evidence="3">CCC161011</strain>
    </source>
</reference>
<dbReference type="AlphaFoldDB" id="A0A8H6TSA4"/>
<evidence type="ECO:0000259" key="2">
    <source>
        <dbReference type="Pfam" id="PF24883"/>
    </source>
</evidence>
<dbReference type="EMBL" id="JACAZI010000061">
    <property type="protein sequence ID" value="KAF7324380.1"/>
    <property type="molecule type" value="Genomic_DNA"/>
</dbReference>
<dbReference type="Pfam" id="PF24883">
    <property type="entry name" value="NPHP3_N"/>
    <property type="match status" value="1"/>
</dbReference>
<feature type="domain" description="Nephrocystin 3-like N-terminal" evidence="2">
    <location>
        <begin position="77"/>
        <end position="156"/>
    </location>
</feature>
<dbReference type="Gene3D" id="3.40.50.300">
    <property type="entry name" value="P-loop containing nucleotide triphosphate hydrolases"/>
    <property type="match status" value="1"/>
</dbReference>
<evidence type="ECO:0000313" key="4">
    <source>
        <dbReference type="Proteomes" id="UP000620124"/>
    </source>
</evidence>
<comment type="caution">
    <text evidence="3">The sequence shown here is derived from an EMBL/GenBank/DDBJ whole genome shotgun (WGS) entry which is preliminary data.</text>
</comment>
<name>A0A8H6TSA4_9AGAR</name>
<dbReference type="OrthoDB" id="2928561at2759"/>
<accession>A0A8H6TSA4</accession>
<gene>
    <name evidence="3" type="ORF">MVEN_02645800</name>
</gene>